<gene>
    <name evidence="1" type="ORF">PX52LOC_04533</name>
</gene>
<dbReference type="EMBL" id="CP042425">
    <property type="protein sequence ID" value="QEL17543.1"/>
    <property type="molecule type" value="Genomic_DNA"/>
</dbReference>
<dbReference type="RefSeq" id="WP_149112136.1">
    <property type="nucleotide sequence ID" value="NZ_CP042425.1"/>
</dbReference>
<dbReference type="AlphaFoldDB" id="A0A5C1AH16"/>
<dbReference type="KEGG" id="lrs:PX52LOC_04533"/>
<sequence length="96" mass="10269">MAHVLVPDFTDAALAATPHARLAEGVHDINNQLAAAILAGECLRLVLPAHSPSQQYVDKILRACSQAARDSRRLRDDVTAMIGPADRAASDRGLCR</sequence>
<organism evidence="1 2">
    <name type="scientific">Limnoglobus roseus</name>
    <dbReference type="NCBI Taxonomy" id="2598579"/>
    <lineage>
        <taxon>Bacteria</taxon>
        <taxon>Pseudomonadati</taxon>
        <taxon>Planctomycetota</taxon>
        <taxon>Planctomycetia</taxon>
        <taxon>Gemmatales</taxon>
        <taxon>Gemmataceae</taxon>
        <taxon>Limnoglobus</taxon>
    </lineage>
</organism>
<protein>
    <submittedName>
        <fullName evidence="1">Uncharacterized protein</fullName>
    </submittedName>
</protein>
<reference evidence="2" key="1">
    <citation type="submission" date="2019-08" db="EMBL/GenBank/DDBJ databases">
        <title>Limnoglobus roseus gen. nov., sp. nov., a novel freshwater planctomycete with a giant genome from the family Gemmataceae.</title>
        <authorList>
            <person name="Kulichevskaya I.S."/>
            <person name="Naumoff D.G."/>
            <person name="Miroshnikov K."/>
            <person name="Ivanova A."/>
            <person name="Philippov D.A."/>
            <person name="Hakobyan A."/>
            <person name="Rijpstra I.C."/>
            <person name="Sinninghe Damste J.S."/>
            <person name="Liesack W."/>
            <person name="Dedysh S.N."/>
        </authorList>
    </citation>
    <scope>NUCLEOTIDE SEQUENCE [LARGE SCALE GENOMIC DNA]</scope>
    <source>
        <strain evidence="2">PX52</strain>
    </source>
</reference>
<name>A0A5C1AH16_9BACT</name>
<proteinExistence type="predicted"/>
<dbReference type="Proteomes" id="UP000324974">
    <property type="component" value="Chromosome"/>
</dbReference>
<keyword evidence="2" id="KW-1185">Reference proteome</keyword>
<evidence type="ECO:0000313" key="2">
    <source>
        <dbReference type="Proteomes" id="UP000324974"/>
    </source>
</evidence>
<evidence type="ECO:0000313" key="1">
    <source>
        <dbReference type="EMBL" id="QEL17543.1"/>
    </source>
</evidence>
<accession>A0A5C1AH16</accession>